<feature type="compositionally biased region" description="Low complexity" evidence="3">
    <location>
        <begin position="761"/>
        <end position="779"/>
    </location>
</feature>
<sequence length="911" mass="98677">MDGVGDLRERASSRAPSRTSTNSSHSHRFHHANCASPSSTGPQVSSFLQERIQRRQAEKKMSGELSVSSGSARDGDRDRDVHSSPIRRTATAMSTHARSNSGDEDKGNMGVKEMEKAASTLHKQNFDLKLELYHRREKQMELEEKTKRLEQDFTELRTQHVEVAEMNDSLVSELEKRDKAVAEAIEVICDLQARVDELLREREMVRIVEEDYQRHVHARGVDASAQGGPEDGHRVVSPAETFGAPSRLGDLKTLERMSSFLSEPERNETTPNLRGYILNNKSSLLHMRKVSESSVDPSEVNRLASPSGLSVLSESSFASVYGKNKRTPATTRSPAPQRQFSTTSSNGTFTSPNQQDDDGWQARKSSNARSASSGDIIRGGASLLSQVQPGGDIRNIASPLQQVEMLGRKLSVGDSSRPSTSSHGKGVDTPSRPRPQSKTKQEKREALRKVITSSPSANDFDSSRVLPPTPDTISSSTLRRYQNSNDTLSRDPRVTPKDSFTDSQALPVSGAAIDCEAKLANTNFSKSTSSAYIDRRNANVPVNQFATFGHHAHALPQRPRSADETTISRHRANSWMSDSDSDGGADACSDDDDLDPWLRESVSSNRGAGSPDLFSFPAEAGRWQSDALFGALRGSGFLGSPPPELRREPLDHIHGALSTPRTAVFQPPTPADSSEAPEPPPRRSSITRTGSSHAASPKGGKIRKNLLRANSGGKRAGRARSNSIDSAQVAPPAAMQADYQTDGAGQAKRNQYPPISGQLTRSRGFSGLGGLFRRSLGGSQQASPTEAAFTPEQVQQPLAHTQAEQRRAQSSGRSSVPPPAVRPWKPQAAFDDDLTSATPPPIMRNRVYQPSVALDTGDDPTTPRKHVAADANDVDKSETVVSPGSGAGTPQGGRRKWLGLGRMNSLKNRAG</sequence>
<protein>
    <recommendedName>
        <fullName evidence="4">Centrosomin N-terminal motif 1 domain-containing protein</fullName>
    </recommendedName>
</protein>
<reference evidence="5" key="1">
    <citation type="submission" date="2021-03" db="EMBL/GenBank/DDBJ databases">
        <title>Revisited historic fungal species revealed as producer of novel bioactive compounds through whole genome sequencing and comparative genomics.</title>
        <authorList>
            <person name="Vignolle G.A."/>
            <person name="Hochenegger N."/>
            <person name="Mach R.L."/>
            <person name="Mach-Aigner A.R."/>
            <person name="Javad Rahimi M."/>
            <person name="Salim K.A."/>
            <person name="Chan C.M."/>
            <person name="Lim L.B.L."/>
            <person name="Cai F."/>
            <person name="Druzhinina I.S."/>
            <person name="U'Ren J.M."/>
            <person name="Derntl C."/>
        </authorList>
    </citation>
    <scope>NUCLEOTIDE SEQUENCE</scope>
    <source>
        <strain evidence="5">TUCIM 5799</strain>
    </source>
</reference>
<feature type="compositionally biased region" description="Basic and acidic residues" evidence="3">
    <location>
        <begin position="488"/>
        <end position="500"/>
    </location>
</feature>
<keyword evidence="6" id="KW-1185">Reference proteome</keyword>
<dbReference type="GO" id="GO:0005737">
    <property type="term" value="C:cytoplasm"/>
    <property type="evidence" value="ECO:0007669"/>
    <property type="project" value="UniProtKB-SubCell"/>
</dbReference>
<feature type="region of interest" description="Disordered" evidence="3">
    <location>
        <begin position="554"/>
        <end position="612"/>
    </location>
</feature>
<dbReference type="AlphaFoldDB" id="A0A9P9WGE2"/>
<feature type="domain" description="Centrosomin N-terminal motif 1" evidence="4">
    <location>
        <begin position="111"/>
        <end position="184"/>
    </location>
</feature>
<comment type="caution">
    <text evidence="5">The sequence shown here is derived from an EMBL/GenBank/DDBJ whole genome shotgun (WGS) entry which is preliminary data.</text>
</comment>
<feature type="region of interest" description="Disordered" evidence="3">
    <location>
        <begin position="410"/>
        <end position="503"/>
    </location>
</feature>
<feature type="compositionally biased region" description="Low complexity" evidence="3">
    <location>
        <begin position="362"/>
        <end position="373"/>
    </location>
</feature>
<dbReference type="GO" id="GO:0005815">
    <property type="term" value="C:microtubule organizing center"/>
    <property type="evidence" value="ECO:0007669"/>
    <property type="project" value="InterPro"/>
</dbReference>
<proteinExistence type="predicted"/>
<feature type="compositionally biased region" description="Low complexity" evidence="3">
    <location>
        <begin position="340"/>
        <end position="351"/>
    </location>
</feature>
<feature type="compositionally biased region" description="Polar residues" evidence="3">
    <location>
        <begin position="471"/>
        <end position="487"/>
    </location>
</feature>
<dbReference type="Proteomes" id="UP000829685">
    <property type="component" value="Unassembled WGS sequence"/>
</dbReference>
<feature type="region of interest" description="Disordered" evidence="3">
    <location>
        <begin position="1"/>
        <end position="109"/>
    </location>
</feature>
<feature type="compositionally biased region" description="Polar residues" evidence="3">
    <location>
        <begin position="451"/>
        <end position="460"/>
    </location>
</feature>
<feature type="region of interest" description="Disordered" evidence="3">
    <location>
        <begin position="321"/>
        <end position="375"/>
    </location>
</feature>
<feature type="compositionally biased region" description="Basic and acidic residues" evidence="3">
    <location>
        <begin position="1"/>
        <end position="12"/>
    </location>
</feature>
<feature type="compositionally biased region" description="Polar residues" evidence="3">
    <location>
        <begin position="91"/>
        <end position="100"/>
    </location>
</feature>
<feature type="compositionally biased region" description="Basic and acidic residues" evidence="3">
    <location>
        <begin position="73"/>
        <end position="82"/>
    </location>
</feature>
<evidence type="ECO:0000313" key="5">
    <source>
        <dbReference type="EMBL" id="KAI1861814.1"/>
    </source>
</evidence>
<evidence type="ECO:0000313" key="6">
    <source>
        <dbReference type="Proteomes" id="UP000829685"/>
    </source>
</evidence>
<dbReference type="OrthoDB" id="10251744at2759"/>
<feature type="compositionally biased region" description="Polar residues" evidence="3">
    <location>
        <begin position="35"/>
        <end position="48"/>
    </location>
</feature>
<organism evidence="5 6">
    <name type="scientific">Neoarthrinium moseri</name>
    <dbReference type="NCBI Taxonomy" id="1658444"/>
    <lineage>
        <taxon>Eukaryota</taxon>
        <taxon>Fungi</taxon>
        <taxon>Dikarya</taxon>
        <taxon>Ascomycota</taxon>
        <taxon>Pezizomycotina</taxon>
        <taxon>Sordariomycetes</taxon>
        <taxon>Xylariomycetidae</taxon>
        <taxon>Amphisphaeriales</taxon>
        <taxon>Apiosporaceae</taxon>
        <taxon>Neoarthrinium</taxon>
    </lineage>
</organism>
<feature type="compositionally biased region" description="Acidic residues" evidence="3">
    <location>
        <begin position="579"/>
        <end position="595"/>
    </location>
</feature>
<name>A0A9P9WGE2_9PEZI</name>
<evidence type="ECO:0000256" key="1">
    <source>
        <dbReference type="ARBA" id="ARBA00004496"/>
    </source>
</evidence>
<gene>
    <name evidence="5" type="ORF">JX265_009317</name>
</gene>
<feature type="region of interest" description="Disordered" evidence="3">
    <location>
        <begin position="289"/>
        <end position="308"/>
    </location>
</feature>
<dbReference type="InterPro" id="IPR012943">
    <property type="entry name" value="Cnn_1N"/>
</dbReference>
<dbReference type="EMBL" id="JAFIMR010000028">
    <property type="protein sequence ID" value="KAI1861814.1"/>
    <property type="molecule type" value="Genomic_DNA"/>
</dbReference>
<keyword evidence="2" id="KW-0963">Cytoplasm</keyword>
<feature type="compositionally biased region" description="Polar residues" evidence="3">
    <location>
        <begin position="413"/>
        <end position="423"/>
    </location>
</feature>
<feature type="compositionally biased region" description="Polar residues" evidence="3">
    <location>
        <begin position="327"/>
        <end position="339"/>
    </location>
</feature>
<accession>A0A9P9WGE2</accession>
<feature type="region of interest" description="Disordered" evidence="3">
    <location>
        <begin position="658"/>
        <end position="897"/>
    </location>
</feature>
<feature type="compositionally biased region" description="Basic and acidic residues" evidence="3">
    <location>
        <begin position="51"/>
        <end position="62"/>
    </location>
</feature>
<comment type="subcellular location">
    <subcellularLocation>
        <location evidence="1">Cytoplasm</location>
    </subcellularLocation>
</comment>
<feature type="compositionally biased region" description="Low complexity" evidence="3">
    <location>
        <begin position="13"/>
        <end position="24"/>
    </location>
</feature>
<evidence type="ECO:0000259" key="4">
    <source>
        <dbReference type="Pfam" id="PF07989"/>
    </source>
</evidence>
<evidence type="ECO:0000256" key="3">
    <source>
        <dbReference type="SAM" id="MobiDB-lite"/>
    </source>
</evidence>
<evidence type="ECO:0000256" key="2">
    <source>
        <dbReference type="ARBA" id="ARBA00022490"/>
    </source>
</evidence>
<feature type="region of interest" description="Disordered" evidence="3">
    <location>
        <begin position="222"/>
        <end position="246"/>
    </location>
</feature>
<dbReference type="Pfam" id="PF07989">
    <property type="entry name" value="Cnn_1N"/>
    <property type="match status" value="1"/>
</dbReference>
<feature type="compositionally biased region" description="Basic and acidic residues" evidence="3">
    <location>
        <begin position="439"/>
        <end position="448"/>
    </location>
</feature>